<dbReference type="PANTHER" id="PTHR39179">
    <property type="entry name" value="SPORE COAT PROTEIN I"/>
    <property type="match status" value="1"/>
</dbReference>
<organism evidence="1 2">
    <name type="scientific">Virgibacillus oceani</name>
    <dbReference type="NCBI Taxonomy" id="1479511"/>
    <lineage>
        <taxon>Bacteria</taxon>
        <taxon>Bacillati</taxon>
        <taxon>Bacillota</taxon>
        <taxon>Bacilli</taxon>
        <taxon>Bacillales</taxon>
        <taxon>Bacillaceae</taxon>
        <taxon>Virgibacillus</taxon>
    </lineage>
</organism>
<evidence type="ECO:0000313" key="2">
    <source>
        <dbReference type="Proteomes" id="UP000622860"/>
    </source>
</evidence>
<dbReference type="EMBL" id="BMFR01000002">
    <property type="protein sequence ID" value="GGG66381.1"/>
    <property type="molecule type" value="Genomic_DNA"/>
</dbReference>
<gene>
    <name evidence="1" type="ORF">GCM10011398_07510</name>
</gene>
<reference evidence="1" key="2">
    <citation type="submission" date="2020-09" db="EMBL/GenBank/DDBJ databases">
        <authorList>
            <person name="Sun Q."/>
            <person name="Zhou Y."/>
        </authorList>
    </citation>
    <scope>NUCLEOTIDE SEQUENCE</scope>
    <source>
        <strain evidence="1">CGMCC 1.12754</strain>
    </source>
</reference>
<proteinExistence type="predicted"/>
<dbReference type="InterPro" id="IPR011009">
    <property type="entry name" value="Kinase-like_dom_sf"/>
</dbReference>
<keyword evidence="1" id="KW-0946">Virion</keyword>
<keyword evidence="1" id="KW-0167">Capsid protein</keyword>
<dbReference type="SUPFAM" id="SSF56112">
    <property type="entry name" value="Protein kinase-like (PK-like)"/>
    <property type="match status" value="1"/>
</dbReference>
<dbReference type="Proteomes" id="UP000622860">
    <property type="component" value="Unassembled WGS sequence"/>
</dbReference>
<keyword evidence="2" id="KW-1185">Reference proteome</keyword>
<comment type="caution">
    <text evidence="1">The sequence shown here is derived from an EMBL/GenBank/DDBJ whole genome shotgun (WGS) entry which is preliminary data.</text>
</comment>
<dbReference type="GO" id="GO:0042601">
    <property type="term" value="C:endospore-forming forespore"/>
    <property type="evidence" value="ECO:0007669"/>
    <property type="project" value="TreeGrafter"/>
</dbReference>
<dbReference type="AlphaFoldDB" id="A0A917H3G1"/>
<dbReference type="Gene3D" id="3.90.1200.10">
    <property type="match status" value="1"/>
</dbReference>
<name>A0A917H3G1_9BACI</name>
<dbReference type="PANTHER" id="PTHR39179:SF2">
    <property type="entry name" value="ENDOSPORE COAT-ASSOCIATED PROTEIN YUTH"/>
    <property type="match status" value="1"/>
</dbReference>
<dbReference type="InterPro" id="IPR047175">
    <property type="entry name" value="CotS-like"/>
</dbReference>
<dbReference type="RefSeq" id="WP_229683050.1">
    <property type="nucleotide sequence ID" value="NZ_BMFR01000002.1"/>
</dbReference>
<accession>A0A917H3G1</accession>
<sequence length="324" mass="38878">MKDLLAVYYDIHVDDSVMLDGKECFKNNEYYYFTILADNREVIQMEQAALAYYLTEQNIRQTAIPIPNVHGEWFSNYQDDYYMVLRFQLRQEREQMSHGMLLGKFHKMGSMYRYEPQEISSYGQWKELWINKLTAYESNIVKSAKENSSQFDRFMMDILPYIIGISENAIQYVQESEQDNRFHEGDQGTISFRRYNDNMIKPVLWFDDLVYDHPARDIAEYIRYKLLDDGEKASNEAAAFVHQYQSVQPLSVFSWRLLYARLLFPIHLFDQIERCYSYQNIEQSYREMAEILEQQTIYERRLANFFEIAGVDYESLQIPVLHWL</sequence>
<reference evidence="1" key="1">
    <citation type="journal article" date="2014" name="Int. J. Syst. Evol. Microbiol.">
        <title>Complete genome sequence of Corynebacterium casei LMG S-19264T (=DSM 44701T), isolated from a smear-ripened cheese.</title>
        <authorList>
            <consortium name="US DOE Joint Genome Institute (JGI-PGF)"/>
            <person name="Walter F."/>
            <person name="Albersmeier A."/>
            <person name="Kalinowski J."/>
            <person name="Ruckert C."/>
        </authorList>
    </citation>
    <scope>NUCLEOTIDE SEQUENCE</scope>
    <source>
        <strain evidence="1">CGMCC 1.12754</strain>
    </source>
</reference>
<evidence type="ECO:0000313" key="1">
    <source>
        <dbReference type="EMBL" id="GGG66381.1"/>
    </source>
</evidence>
<protein>
    <submittedName>
        <fullName evidence="1">Spore coat protein YutH</fullName>
    </submittedName>
</protein>